<feature type="transmembrane region" description="Helical" evidence="1">
    <location>
        <begin position="75"/>
        <end position="93"/>
    </location>
</feature>
<accession>A0A5J6VK34</accession>
<reference evidence="2" key="1">
    <citation type="journal article" date="2019" name="Philos. Trans. R. Soc. Lond., B, Biol. Sci.">
        <title>Targeted metagenomic recovery of four divergent viruses reveals shared and distinctive characteristics of giant viruses of marine eukaryotes.</title>
        <authorList>
            <person name="Needham D.M."/>
            <person name="Poirier C."/>
            <person name="Hehenberger E."/>
            <person name="Jimenez V."/>
            <person name="Swalwell J.E."/>
            <person name="Santoro A.E."/>
            <person name="Worden A.Z."/>
        </authorList>
    </citation>
    <scope>NUCLEOTIDE SEQUENCE</scope>
    <source>
        <strain evidence="2">MPacV-611</strain>
    </source>
</reference>
<sequence length="121" mass="14123">MNNITKRYIAFLGLCIPSRALLTYIAKTIDTKYLPYMTLFTLPASIGFLKIYFFGSAKADRQLEWADGRVWWNELRVIFGLIYFSFSLCALFKVEYSWIFLLVDVIVGLVSFLIYHLIVKN</sequence>
<protein>
    <submittedName>
        <fullName evidence="2">Uncharacterized protein</fullName>
    </submittedName>
</protein>
<organism evidence="2">
    <name type="scientific">Megaviridae environmental sample</name>
    <dbReference type="NCBI Taxonomy" id="1737588"/>
    <lineage>
        <taxon>Viruses</taxon>
        <taxon>Varidnaviria</taxon>
        <taxon>Bamfordvirae</taxon>
        <taxon>Nucleocytoviricota</taxon>
        <taxon>Megaviricetes</taxon>
        <taxon>Imitervirales</taxon>
        <taxon>Mimiviridae</taxon>
        <taxon>environmental samples</taxon>
    </lineage>
</organism>
<keyword evidence="1" id="KW-0812">Transmembrane</keyword>
<evidence type="ECO:0000313" key="2">
    <source>
        <dbReference type="EMBL" id="QFG74422.1"/>
    </source>
</evidence>
<dbReference type="EMBL" id="MN448287">
    <property type="protein sequence ID" value="QFG74422.1"/>
    <property type="molecule type" value="Genomic_DNA"/>
</dbReference>
<evidence type="ECO:0000256" key="1">
    <source>
        <dbReference type="SAM" id="Phobius"/>
    </source>
</evidence>
<keyword evidence="1" id="KW-0472">Membrane</keyword>
<name>A0A5J6VK34_9VIRU</name>
<feature type="transmembrane region" description="Helical" evidence="1">
    <location>
        <begin position="36"/>
        <end position="54"/>
    </location>
</feature>
<feature type="transmembrane region" description="Helical" evidence="1">
    <location>
        <begin position="99"/>
        <end position="118"/>
    </location>
</feature>
<keyword evidence="1" id="KW-1133">Transmembrane helix</keyword>
<proteinExistence type="predicted"/>